<protein>
    <submittedName>
        <fullName evidence="1">Uncharacterized protein</fullName>
    </submittedName>
</protein>
<dbReference type="AlphaFoldDB" id="A0A1I8QBN0"/>
<dbReference type="KEGG" id="scac:106085116"/>
<gene>
    <name evidence="1" type="primary">106085116</name>
</gene>
<dbReference type="EnsemblMetazoa" id="SCAU015669-RA">
    <property type="protein sequence ID" value="SCAU015669-PA"/>
    <property type="gene ID" value="SCAU015669"/>
</dbReference>
<reference evidence="1" key="1">
    <citation type="submission" date="2020-05" db="UniProtKB">
        <authorList>
            <consortium name="EnsemblMetazoa"/>
        </authorList>
    </citation>
    <scope>IDENTIFICATION</scope>
    <source>
        <strain evidence="1">USDA</strain>
    </source>
</reference>
<evidence type="ECO:0000313" key="2">
    <source>
        <dbReference type="Proteomes" id="UP000095300"/>
    </source>
</evidence>
<evidence type="ECO:0000313" key="1">
    <source>
        <dbReference type="EnsemblMetazoa" id="SCAU015669-PA"/>
    </source>
</evidence>
<name>A0A1I8QBN0_STOCA</name>
<proteinExistence type="predicted"/>
<sequence>MTTSTTQVGTLSCKFCAHEHHQLQLHSRIISGIEWVHRLRIVGGFILGVAATVNGDNQRYRVDSLRESSADPGLSACDTRYDKWDLDTTLKLDNSFSWASEPTFFIQPWVVPFEQQPQIIWFNPPSCHQADRRFANTHKEIFVRVCIRART</sequence>
<dbReference type="Proteomes" id="UP000095300">
    <property type="component" value="Unassembled WGS sequence"/>
</dbReference>
<keyword evidence="2" id="KW-1185">Reference proteome</keyword>
<organism evidence="1 2">
    <name type="scientific">Stomoxys calcitrans</name>
    <name type="common">Stable fly</name>
    <name type="synonym">Conops calcitrans</name>
    <dbReference type="NCBI Taxonomy" id="35570"/>
    <lineage>
        <taxon>Eukaryota</taxon>
        <taxon>Metazoa</taxon>
        <taxon>Ecdysozoa</taxon>
        <taxon>Arthropoda</taxon>
        <taxon>Hexapoda</taxon>
        <taxon>Insecta</taxon>
        <taxon>Pterygota</taxon>
        <taxon>Neoptera</taxon>
        <taxon>Endopterygota</taxon>
        <taxon>Diptera</taxon>
        <taxon>Brachycera</taxon>
        <taxon>Muscomorpha</taxon>
        <taxon>Muscoidea</taxon>
        <taxon>Muscidae</taxon>
        <taxon>Stomoxys</taxon>
    </lineage>
</organism>
<accession>A0A1I8QBN0</accession>
<dbReference type="VEuPathDB" id="VectorBase:SCAU015669"/>